<evidence type="ECO:0000313" key="4">
    <source>
        <dbReference type="Proteomes" id="UP000009227"/>
    </source>
</evidence>
<name>F6BDU5_METIK</name>
<organism evidence="4">
    <name type="scientific">Methanotorris igneus (strain DSM 5666 / JCM 11834 / Kol 5)</name>
    <dbReference type="NCBI Taxonomy" id="880724"/>
    <lineage>
        <taxon>Archaea</taxon>
        <taxon>Methanobacteriati</taxon>
        <taxon>Methanobacteriota</taxon>
        <taxon>Methanomada group</taxon>
        <taxon>Methanococci</taxon>
        <taxon>Methanococcales</taxon>
        <taxon>Methanocaldococcaceae</taxon>
        <taxon>Methanotorris</taxon>
    </lineage>
</organism>
<dbReference type="Gene3D" id="2.30.130.10">
    <property type="entry name" value="PUA domain"/>
    <property type="match status" value="1"/>
</dbReference>
<dbReference type="KEGG" id="mig:Metig_1117"/>
<dbReference type="RefSeq" id="WP_013799257.1">
    <property type="nucleotide sequence ID" value="NC_015562.1"/>
</dbReference>
<dbReference type="AlphaFoldDB" id="F6BDU5"/>
<feature type="domain" description="60S ribosome subunit biogenesis protein NIP7 pre-PUA" evidence="2">
    <location>
        <begin position="3"/>
        <end position="84"/>
    </location>
</feature>
<reference evidence="3 4" key="1">
    <citation type="submission" date="2011-05" db="EMBL/GenBank/DDBJ databases">
        <title>Complete sequence of Methanotorris igneus Kol 5.</title>
        <authorList>
            <consortium name="US DOE Joint Genome Institute"/>
            <person name="Lucas S."/>
            <person name="Han J."/>
            <person name="Lapidus A."/>
            <person name="Cheng J.-F."/>
            <person name="Goodwin L."/>
            <person name="Pitluck S."/>
            <person name="Peters L."/>
            <person name="Mikhailova N."/>
            <person name="Chertkov O."/>
            <person name="Han C."/>
            <person name="Tapia R."/>
            <person name="Land M."/>
            <person name="Hauser L."/>
            <person name="Kyrpides N."/>
            <person name="Ivanova N."/>
            <person name="Pagani I."/>
            <person name="Sieprawska-Lupa M."/>
            <person name="Whitman W."/>
            <person name="Woyke T."/>
        </authorList>
    </citation>
    <scope>NUCLEOTIDE SEQUENCE [LARGE SCALE GENOMIC DNA]</scope>
    <source>
        <strain evidence="4">DSM 5666 / JCM 11834 / Kol 5</strain>
    </source>
</reference>
<evidence type="ECO:0000313" key="3">
    <source>
        <dbReference type="EMBL" id="AEF96656.1"/>
    </source>
</evidence>
<dbReference type="Proteomes" id="UP000009227">
    <property type="component" value="Chromosome"/>
</dbReference>
<evidence type="ECO:0000259" key="2">
    <source>
        <dbReference type="Pfam" id="PF17833"/>
    </source>
</evidence>
<feature type="domain" description="UPF0113" evidence="1">
    <location>
        <begin position="98"/>
        <end position="161"/>
    </location>
</feature>
<dbReference type="STRING" id="880724.Metig_1117"/>
<proteinExistence type="predicted"/>
<dbReference type="InterPro" id="IPR036974">
    <property type="entry name" value="PUA_sf"/>
</dbReference>
<sequence>MKFRALTKKEIGIIKHELKRFVDEEYLKTFPFENLYALVGNWVNVVYATKEVIKNLKNFEKVYSFGIIFGEFSRKNKNRFLLSLEGMSLIADGICKNYAIVNEKGETMFLYGRDIFKSSILEIHGKGKVAVFNKYRDFLGIGKYDGKMIKNIKDKGWYLREGG</sequence>
<dbReference type="InterPro" id="IPR005155">
    <property type="entry name" value="UPF0113_PUA"/>
</dbReference>
<keyword evidence="4" id="KW-1185">Reference proteome</keyword>
<dbReference type="HOGENOM" id="CLU_114385_0_0_2"/>
<dbReference type="Pfam" id="PF03657">
    <property type="entry name" value="UPF0113"/>
    <property type="match status" value="1"/>
</dbReference>
<dbReference type="GO" id="GO:0003723">
    <property type="term" value="F:RNA binding"/>
    <property type="evidence" value="ECO:0007669"/>
    <property type="project" value="InterPro"/>
</dbReference>
<dbReference type="InterPro" id="IPR040598">
    <property type="entry name" value="NIP7_N"/>
</dbReference>
<dbReference type="GeneID" id="10643975"/>
<dbReference type="OrthoDB" id="11794at2157"/>
<dbReference type="CDD" id="cd21151">
    <property type="entry name" value="PUA_Nip7-like"/>
    <property type="match status" value="1"/>
</dbReference>
<protein>
    <submittedName>
        <fullName evidence="3">Uncharacterized protein</fullName>
    </submittedName>
</protein>
<evidence type="ECO:0000259" key="1">
    <source>
        <dbReference type="Pfam" id="PF03657"/>
    </source>
</evidence>
<accession>F6BDU5</accession>
<dbReference type="Pfam" id="PF17833">
    <property type="entry name" value="pre-PUA_NIP7"/>
    <property type="match status" value="1"/>
</dbReference>
<gene>
    <name evidence="3" type="ordered locus">Metig_1117</name>
</gene>
<dbReference type="EMBL" id="CP002737">
    <property type="protein sequence ID" value="AEF96656.1"/>
    <property type="molecule type" value="Genomic_DNA"/>
</dbReference>